<dbReference type="InterPro" id="IPR025419">
    <property type="entry name" value="DUF4142"/>
</dbReference>
<reference evidence="3" key="1">
    <citation type="submission" date="2020-07" db="EMBL/GenBank/DDBJ databases">
        <authorList>
            <person name="Tarantini F.S."/>
            <person name="Hong K.W."/>
            <person name="Chan K.G."/>
        </authorList>
    </citation>
    <scope>NUCLEOTIDE SEQUENCE</scope>
    <source>
        <strain evidence="3">32-07</strain>
    </source>
</reference>
<dbReference type="Pfam" id="PF13628">
    <property type="entry name" value="DUF4142"/>
    <property type="match status" value="1"/>
</dbReference>
<feature type="region of interest" description="Disordered" evidence="1">
    <location>
        <begin position="49"/>
        <end position="68"/>
    </location>
</feature>
<feature type="compositionally biased region" description="Low complexity" evidence="1">
    <location>
        <begin position="49"/>
        <end position="65"/>
    </location>
</feature>
<feature type="domain" description="DUF4142" evidence="2">
    <location>
        <begin position="74"/>
        <end position="203"/>
    </location>
</feature>
<dbReference type="PANTHER" id="PTHR38593">
    <property type="entry name" value="BLR2558 PROTEIN"/>
    <property type="match status" value="1"/>
</dbReference>
<evidence type="ECO:0000313" key="3">
    <source>
        <dbReference type="EMBL" id="QXJ25280.1"/>
    </source>
</evidence>
<name>A0ABX8R2K7_9ACTN</name>
<dbReference type="Proteomes" id="UP001049518">
    <property type="component" value="Chromosome"/>
</dbReference>
<dbReference type="PANTHER" id="PTHR38593:SF1">
    <property type="entry name" value="BLR2558 PROTEIN"/>
    <property type="match status" value="1"/>
</dbReference>
<dbReference type="RefSeq" id="WP_231331233.1">
    <property type="nucleotide sequence ID" value="NZ_CP059572.1"/>
</dbReference>
<proteinExistence type="predicted"/>
<evidence type="ECO:0000259" key="2">
    <source>
        <dbReference type="Pfam" id="PF13628"/>
    </source>
</evidence>
<organism evidence="3 4">
    <name type="scientific">Actinomadura graeca</name>
    <dbReference type="NCBI Taxonomy" id="2750812"/>
    <lineage>
        <taxon>Bacteria</taxon>
        <taxon>Bacillati</taxon>
        <taxon>Actinomycetota</taxon>
        <taxon>Actinomycetes</taxon>
        <taxon>Streptosporangiales</taxon>
        <taxon>Thermomonosporaceae</taxon>
        <taxon>Actinomadura</taxon>
    </lineage>
</organism>
<evidence type="ECO:0000256" key="1">
    <source>
        <dbReference type="SAM" id="MobiDB-lite"/>
    </source>
</evidence>
<evidence type="ECO:0000313" key="4">
    <source>
        <dbReference type="Proteomes" id="UP001049518"/>
    </source>
</evidence>
<keyword evidence="4" id="KW-1185">Reference proteome</keyword>
<accession>A0ABX8R2K7</accession>
<protein>
    <submittedName>
        <fullName evidence="3">DUF4142 domain-containing protein</fullName>
    </submittedName>
</protein>
<gene>
    <name evidence="3" type="ORF">AGRA3207_006754</name>
</gene>
<sequence length="217" mass="23647">MRKKRGSYGFAGARKRRRPARGLLALAAVAAVGAALVVVLRPVYGTAPADGATADGARDGGTTQTRWGPLSALDRSLLVKVRQAGLWEMPAGQQAQQRAASPRVKEVGAMIMQQHMQLDADTRLTAQRLGVLLPNEPNGTQQSYLREMSTKFGADYDRTWVLRLRSAHGQVFGIIAKVRAQTQNTEIRAFAERGMKFVNTHMSLLESTGLVDKNALH</sequence>
<dbReference type="EMBL" id="CP059572">
    <property type="protein sequence ID" value="QXJ25280.1"/>
    <property type="molecule type" value="Genomic_DNA"/>
</dbReference>